<dbReference type="Proteomes" id="UP000625682">
    <property type="component" value="Unassembled WGS sequence"/>
</dbReference>
<name>A0A917UNK7_9ACTN</name>
<proteinExistence type="predicted"/>
<accession>A0A917UNK7</accession>
<dbReference type="AlphaFoldDB" id="A0A917UNK7"/>
<dbReference type="InterPro" id="IPR011990">
    <property type="entry name" value="TPR-like_helical_dom_sf"/>
</dbReference>
<evidence type="ECO:0000256" key="1">
    <source>
        <dbReference type="PROSITE-ProRule" id="PRU00339"/>
    </source>
</evidence>
<keyword evidence="1" id="KW-0802">TPR repeat</keyword>
<dbReference type="Pfam" id="PF20698">
    <property type="entry name" value="PIN-TPR-GreABC"/>
    <property type="match status" value="1"/>
</dbReference>
<evidence type="ECO:0000313" key="4">
    <source>
        <dbReference type="Proteomes" id="UP000625682"/>
    </source>
</evidence>
<reference evidence="3" key="1">
    <citation type="journal article" date="2014" name="Int. J. Syst. Evol. Microbiol.">
        <title>Complete genome sequence of Corynebacterium casei LMG S-19264T (=DSM 44701T), isolated from a smear-ripened cheese.</title>
        <authorList>
            <consortium name="US DOE Joint Genome Institute (JGI-PGF)"/>
            <person name="Walter F."/>
            <person name="Albersmeier A."/>
            <person name="Kalinowski J."/>
            <person name="Ruckert C."/>
        </authorList>
    </citation>
    <scope>NUCLEOTIDE SEQUENCE</scope>
    <source>
        <strain evidence="3">CGMCC 4.7272</strain>
    </source>
</reference>
<feature type="domain" description="PIN" evidence="2">
    <location>
        <begin position="878"/>
        <end position="1014"/>
    </location>
</feature>
<dbReference type="Gene3D" id="1.25.40.10">
    <property type="entry name" value="Tetratricopeptide repeat domain"/>
    <property type="match status" value="1"/>
</dbReference>
<reference evidence="3" key="2">
    <citation type="submission" date="2020-09" db="EMBL/GenBank/DDBJ databases">
        <authorList>
            <person name="Sun Q."/>
            <person name="Zhou Y."/>
        </authorList>
    </citation>
    <scope>NUCLEOTIDE SEQUENCE</scope>
    <source>
        <strain evidence="3">CGMCC 4.7272</strain>
    </source>
</reference>
<gene>
    <name evidence="3" type="ORF">GCM10012282_79870</name>
</gene>
<dbReference type="PROSITE" id="PS50005">
    <property type="entry name" value="TPR"/>
    <property type="match status" value="1"/>
</dbReference>
<evidence type="ECO:0000313" key="3">
    <source>
        <dbReference type="EMBL" id="GGJ71040.1"/>
    </source>
</evidence>
<sequence length="1223" mass="132876">MSGGAVTSQPRRSYTNATIAGLMTLARGACYWPGCGEPVIRMVGAEPMLNLEIAHIRAFESGGPRFDPFWTVKQRNGFGNLMLLCTPHHKTVDGPNSATYPVELLEGWKHDREAEGQDALAGLRDLSEEDLLGMCTALRDELVAVLEQIAGSSHEILHRLDARTDFQTGLRTLSLRAQEEAQALTGAWPAVEQAVGLLQSCPTEREALLRQWAHRFPSWMEKAPPQAFAWLAELASDYEAHQASVTFFQRCIDDGGFPRDLWVARAAQQLSAAGTDQDARDFLVTNNNPSSPLLLGMLALFDSDWKKALGHLASWEPATRTARAFKAGLEAHALTSTGQDAAALARLRGADPDGIMSGIQHLSALILLDRAVRGRSEHRLADAREALALAIKARDGRRTWFGDSVAPAVVAVQAAQVCGDAATAWGLTQEQSEGQALAREARDPRLIEHRAVLAALTGRVDEARRLQSQVESAYVRAQITAVILERETEGQIVLPQVQAAWQAVWDAATTEQEQLQAAMGMAECGTQPADLDRLEGSYPEVVAEIRLIARALTASSAGDLSVLRANVTKSRIIVLALAQRYQISGERELRARTLRSGAEHWRDAFLMAMAADAYRHADMPAQTKVCAREALTLAGPDWAAQGEMYALLAEAELAEGNTDRATDAARNMLALDPHDHNARWALVRCHVARSLFEDAWNVLAYQGTPIEPRTGHEALLWVKLGARHSSEANFAGQALTLMQRWPDDEELLGAFIATLHLSAAGTPERWSENDADQLNEATAEYMERFPDSSQFRAVTLGPDDDPLVNVADELRQAHENVKGVQSKVAAGDLPLGTLTWVTGRGYTELSLRRGAGFVYAGDALAAGVGAEAVATARSVRTVIDPTAAHTLALLDPGHAERLIGSLEEVVTTDQLFQDALYAKESLALQTELTLGWDEAGQRAEVRSDEVANLERLRSTSVRVVDVLRSVARVPRPELRRLPLPGTRGKEWLTAPDYAKEHGLVLWSDDRVLRAIARAEHIPAFGTLDLLDATTAAGQFSAHEALLIKADLLRNHYVDIDFSTDLYEAAALADGWQAKAVANALSRPLAWTQPQSAASFVLDCVSRISEQRPHDINLWLAAASTGLARASVPGAANQNLKALVWQVLTQPWVNTSSLPFILTGLRCGIAVRDDAGLPLEEALAQFYAALVARFGHVVAASQLMKLYKIAPDAEKAAAARIVLTHPGN</sequence>
<dbReference type="EMBL" id="BMMU01000064">
    <property type="protein sequence ID" value="GGJ71040.1"/>
    <property type="molecule type" value="Genomic_DNA"/>
</dbReference>
<comment type="caution">
    <text evidence="3">The sequence shown here is derived from an EMBL/GenBank/DDBJ whole genome shotgun (WGS) entry which is preliminary data.</text>
</comment>
<protein>
    <recommendedName>
        <fullName evidence="2">PIN domain-containing protein</fullName>
    </recommendedName>
</protein>
<dbReference type="InterPro" id="IPR019734">
    <property type="entry name" value="TPR_rpt"/>
</dbReference>
<evidence type="ECO:0000259" key="2">
    <source>
        <dbReference type="Pfam" id="PF20698"/>
    </source>
</evidence>
<feature type="repeat" description="TPR" evidence="1">
    <location>
        <begin position="642"/>
        <end position="675"/>
    </location>
</feature>
<keyword evidence="4" id="KW-1185">Reference proteome</keyword>
<dbReference type="InterPro" id="IPR048987">
    <property type="entry name" value="PIN-TPR-GreABC"/>
</dbReference>
<organism evidence="3 4">
    <name type="scientific">Streptomyces lacrimifluminis</name>
    <dbReference type="NCBI Taxonomy" id="1500077"/>
    <lineage>
        <taxon>Bacteria</taxon>
        <taxon>Bacillati</taxon>
        <taxon>Actinomycetota</taxon>
        <taxon>Actinomycetes</taxon>
        <taxon>Kitasatosporales</taxon>
        <taxon>Streptomycetaceae</taxon>
        <taxon>Streptomyces</taxon>
    </lineage>
</organism>